<evidence type="ECO:0000256" key="1">
    <source>
        <dbReference type="ARBA" id="ARBA00022737"/>
    </source>
</evidence>
<name>A0A7L3WH28_9GRUI</name>
<sequence length="180" mass="19320">QNQPLPPLKPPSPALLTPASASLCLQGALEALRLSQSAASSRLPEALIGHLVPHGDEGALVRGLEDPERSRLLEAAMTAAGANQLRALYHHHLKGRLQHLANHRLANHGLQRFLDHAPTDLLTEALEELGPNLGEALTSRHPGVLVAVAAAARRHPALQRDAMRHLLQVRPRPLSPSHAP</sequence>
<dbReference type="InterPro" id="IPR011989">
    <property type="entry name" value="ARM-like"/>
</dbReference>
<feature type="non-terminal residue" evidence="2">
    <location>
        <position position="180"/>
    </location>
</feature>
<dbReference type="GO" id="GO:0030688">
    <property type="term" value="C:preribosome, small subunit precursor"/>
    <property type="evidence" value="ECO:0007669"/>
    <property type="project" value="TreeGrafter"/>
</dbReference>
<gene>
    <name evidence="2" type="primary">Nop9</name>
    <name evidence="2" type="ORF">ATLROG_R03854</name>
</gene>
<comment type="caution">
    <text evidence="2">The sequence shown here is derived from an EMBL/GenBank/DDBJ whole genome shotgun (WGS) entry which is preliminary data.</text>
</comment>
<reference evidence="2 3" key="1">
    <citation type="submission" date="2019-09" db="EMBL/GenBank/DDBJ databases">
        <title>Bird 10,000 Genomes (B10K) Project - Family phase.</title>
        <authorList>
            <person name="Zhang G."/>
        </authorList>
    </citation>
    <scope>NUCLEOTIDE SEQUENCE [LARGE SCALE GENOMIC DNA]</scope>
    <source>
        <strain evidence="2">OUT-0055</strain>
        <tissue evidence="2">Blood</tissue>
    </source>
</reference>
<dbReference type="GO" id="GO:0000480">
    <property type="term" value="P:endonucleolytic cleavage in 5'-ETS of tricistronic rRNA transcript (SSU-rRNA, 5.8S rRNA, LSU-rRNA)"/>
    <property type="evidence" value="ECO:0007669"/>
    <property type="project" value="TreeGrafter"/>
</dbReference>
<organism evidence="2 3">
    <name type="scientific">Atlantisia rogersi</name>
    <name type="common">Inaccessible Island rail</name>
    <dbReference type="NCBI Taxonomy" id="2478892"/>
    <lineage>
        <taxon>Eukaryota</taxon>
        <taxon>Metazoa</taxon>
        <taxon>Chordata</taxon>
        <taxon>Craniata</taxon>
        <taxon>Vertebrata</taxon>
        <taxon>Euteleostomi</taxon>
        <taxon>Archelosauria</taxon>
        <taxon>Archosauria</taxon>
        <taxon>Dinosauria</taxon>
        <taxon>Saurischia</taxon>
        <taxon>Theropoda</taxon>
        <taxon>Coelurosauria</taxon>
        <taxon>Aves</taxon>
        <taxon>Neognathae</taxon>
        <taxon>Neoaves</taxon>
        <taxon>Gruiformes</taxon>
        <taxon>Rallidae</taxon>
        <taxon>Atlantisia</taxon>
    </lineage>
</organism>
<dbReference type="SUPFAM" id="SSF48371">
    <property type="entry name" value="ARM repeat"/>
    <property type="match status" value="1"/>
</dbReference>
<dbReference type="Pfam" id="PF22493">
    <property type="entry name" value="PUF_NOP9"/>
    <property type="match status" value="1"/>
</dbReference>
<dbReference type="PANTHER" id="PTHR13102:SF0">
    <property type="entry name" value="NUCLEOLAR PROTEIN 9"/>
    <property type="match status" value="1"/>
</dbReference>
<dbReference type="InterPro" id="IPR016024">
    <property type="entry name" value="ARM-type_fold"/>
</dbReference>
<dbReference type="EMBL" id="VZUJ01072201">
    <property type="protein sequence ID" value="NXV75744.1"/>
    <property type="molecule type" value="Genomic_DNA"/>
</dbReference>
<dbReference type="AlphaFoldDB" id="A0A7L3WH28"/>
<dbReference type="Gene3D" id="1.25.10.10">
    <property type="entry name" value="Leucine-rich Repeat Variant"/>
    <property type="match status" value="1"/>
</dbReference>
<accession>A0A7L3WH28</accession>
<dbReference type="OrthoDB" id="9987665at2759"/>
<dbReference type="Proteomes" id="UP000518911">
    <property type="component" value="Unassembled WGS sequence"/>
</dbReference>
<keyword evidence="3" id="KW-1185">Reference proteome</keyword>
<feature type="non-terminal residue" evidence="2">
    <location>
        <position position="1"/>
    </location>
</feature>
<protein>
    <submittedName>
        <fullName evidence="2">NOP9 protein</fullName>
    </submittedName>
</protein>
<proteinExistence type="predicted"/>
<dbReference type="GO" id="GO:0000472">
    <property type="term" value="P:endonucleolytic cleavage to generate mature 5'-end of SSU-rRNA from (SSU-rRNA, 5.8S rRNA, LSU-rRNA)"/>
    <property type="evidence" value="ECO:0007669"/>
    <property type="project" value="TreeGrafter"/>
</dbReference>
<dbReference type="GO" id="GO:0003723">
    <property type="term" value="F:RNA binding"/>
    <property type="evidence" value="ECO:0007669"/>
    <property type="project" value="InterPro"/>
</dbReference>
<dbReference type="GO" id="GO:0000056">
    <property type="term" value="P:ribosomal small subunit export from nucleus"/>
    <property type="evidence" value="ECO:0007669"/>
    <property type="project" value="TreeGrafter"/>
</dbReference>
<evidence type="ECO:0000313" key="2">
    <source>
        <dbReference type="EMBL" id="NXV75744.1"/>
    </source>
</evidence>
<dbReference type="InterPro" id="IPR040000">
    <property type="entry name" value="NOP9"/>
</dbReference>
<dbReference type="PANTHER" id="PTHR13102">
    <property type="entry name" value="NUCLEOLAR PROTEIN 9"/>
    <property type="match status" value="1"/>
</dbReference>
<dbReference type="GO" id="GO:0005730">
    <property type="term" value="C:nucleolus"/>
    <property type="evidence" value="ECO:0007669"/>
    <property type="project" value="TreeGrafter"/>
</dbReference>
<dbReference type="GO" id="GO:0000447">
    <property type="term" value="P:endonucleolytic cleavage in ITS1 to separate SSU-rRNA from 5.8S rRNA and LSU-rRNA from tricistronic rRNA transcript (SSU-rRNA, 5.8S rRNA, LSU-rRNA)"/>
    <property type="evidence" value="ECO:0007669"/>
    <property type="project" value="TreeGrafter"/>
</dbReference>
<dbReference type="GO" id="GO:0030686">
    <property type="term" value="C:90S preribosome"/>
    <property type="evidence" value="ECO:0007669"/>
    <property type="project" value="TreeGrafter"/>
</dbReference>
<keyword evidence="1" id="KW-0677">Repeat</keyword>
<dbReference type="InterPro" id="IPR001313">
    <property type="entry name" value="Pumilio_RNA-bd_rpt"/>
</dbReference>
<evidence type="ECO:0000313" key="3">
    <source>
        <dbReference type="Proteomes" id="UP000518911"/>
    </source>
</evidence>